<dbReference type="STRING" id="658218.SAMN05216562_1839"/>
<evidence type="ECO:0000313" key="1">
    <source>
        <dbReference type="EMBL" id="SEA12275.1"/>
    </source>
</evidence>
<reference evidence="2" key="1">
    <citation type="submission" date="2016-10" db="EMBL/GenBank/DDBJ databases">
        <authorList>
            <person name="Varghese N."/>
            <person name="Submissions S."/>
        </authorList>
    </citation>
    <scope>NUCLEOTIDE SEQUENCE [LARGE SCALE GENOMIC DNA]</scope>
    <source>
        <strain evidence="2">CGMCC 1.10657</strain>
    </source>
</reference>
<accession>A0A1H3YL59</accession>
<organism evidence="1 2">
    <name type="scientific">Microbulbifer marinus</name>
    <dbReference type="NCBI Taxonomy" id="658218"/>
    <lineage>
        <taxon>Bacteria</taxon>
        <taxon>Pseudomonadati</taxon>
        <taxon>Pseudomonadota</taxon>
        <taxon>Gammaproteobacteria</taxon>
        <taxon>Cellvibrionales</taxon>
        <taxon>Microbulbiferaceae</taxon>
        <taxon>Microbulbifer</taxon>
    </lineage>
</organism>
<evidence type="ECO:0000313" key="2">
    <source>
        <dbReference type="Proteomes" id="UP000198658"/>
    </source>
</evidence>
<name>A0A1H3YL59_9GAMM</name>
<dbReference type="Pfam" id="PF14255">
    <property type="entry name" value="Zn_ribbon_21"/>
    <property type="match status" value="1"/>
</dbReference>
<dbReference type="PIRSF" id="PIRSF037225">
    <property type="entry name" value="UCP037225"/>
    <property type="match status" value="1"/>
</dbReference>
<dbReference type="AlphaFoldDB" id="A0A1H3YL59"/>
<dbReference type="EMBL" id="FNQO01000002">
    <property type="protein sequence ID" value="SEA12275.1"/>
    <property type="molecule type" value="Genomic_DNA"/>
</dbReference>
<dbReference type="InterPro" id="IPR017143">
    <property type="entry name" value="UCP037225"/>
</dbReference>
<keyword evidence="2" id="KW-1185">Reference proteome</keyword>
<dbReference type="Proteomes" id="UP000198658">
    <property type="component" value="Unassembled WGS sequence"/>
</dbReference>
<sequence length="68" mass="7492">MIRPMDYLDEHSAPCPYCGEIITLLVDLSAGPQTYIEDCSVCCRPIVITLTENSDGSLDVSLRDENEA</sequence>
<proteinExistence type="predicted"/>
<dbReference type="InterPro" id="IPR025990">
    <property type="entry name" value="zinc_ribbon_bacterial"/>
</dbReference>
<protein>
    <submittedName>
        <fullName evidence="1">Cysteine-rich CPXCG</fullName>
    </submittedName>
</protein>
<gene>
    <name evidence="1" type="ORF">SAMN05216562_1839</name>
</gene>